<reference evidence="2" key="1">
    <citation type="journal article" date="2019" name="Int. J. Syst. Evol. Microbiol.">
        <title>The Global Catalogue of Microorganisms (GCM) 10K type strain sequencing project: providing services to taxonomists for standard genome sequencing and annotation.</title>
        <authorList>
            <consortium name="The Broad Institute Genomics Platform"/>
            <consortium name="The Broad Institute Genome Sequencing Center for Infectious Disease"/>
            <person name="Wu L."/>
            <person name="Ma J."/>
        </authorList>
    </citation>
    <scope>NUCLEOTIDE SEQUENCE [LARGE SCALE GENOMIC DNA]</scope>
    <source>
        <strain evidence="2">CCTCC AB 2013263</strain>
    </source>
</reference>
<sequence length="42" mass="5011">MGHQGNWILDRRGVGRFQVLKIEWTGENMHEACITVDRLWQE</sequence>
<gene>
    <name evidence="1" type="ORF">ACFOPQ_05520</name>
</gene>
<organism evidence="1 2">
    <name type="scientific">Deinococcus antarcticus</name>
    <dbReference type="NCBI Taxonomy" id="1298767"/>
    <lineage>
        <taxon>Bacteria</taxon>
        <taxon>Thermotogati</taxon>
        <taxon>Deinococcota</taxon>
        <taxon>Deinococci</taxon>
        <taxon>Deinococcales</taxon>
        <taxon>Deinococcaceae</taxon>
        <taxon>Deinococcus</taxon>
    </lineage>
</organism>
<comment type="caution">
    <text evidence="1">The sequence shown here is derived from an EMBL/GenBank/DDBJ whole genome shotgun (WGS) entry which is preliminary data.</text>
</comment>
<name>A0ABV8A3G6_9DEIO</name>
<evidence type="ECO:0000313" key="2">
    <source>
        <dbReference type="Proteomes" id="UP001595748"/>
    </source>
</evidence>
<dbReference type="EMBL" id="JBHRZF010000050">
    <property type="protein sequence ID" value="MFC3860223.1"/>
    <property type="molecule type" value="Genomic_DNA"/>
</dbReference>
<dbReference type="Proteomes" id="UP001595748">
    <property type="component" value="Unassembled WGS sequence"/>
</dbReference>
<keyword evidence="2" id="KW-1185">Reference proteome</keyword>
<accession>A0ABV8A3G6</accession>
<evidence type="ECO:0000313" key="1">
    <source>
        <dbReference type="EMBL" id="MFC3860223.1"/>
    </source>
</evidence>
<proteinExistence type="predicted"/>
<dbReference type="RefSeq" id="WP_380076372.1">
    <property type="nucleotide sequence ID" value="NZ_JBHRZF010000050.1"/>
</dbReference>
<protein>
    <submittedName>
        <fullName evidence="1">Uncharacterized protein</fullName>
    </submittedName>
</protein>